<organism evidence="1 2">
    <name type="scientific">Peronosclerospora sorghi</name>
    <dbReference type="NCBI Taxonomy" id="230839"/>
    <lineage>
        <taxon>Eukaryota</taxon>
        <taxon>Sar</taxon>
        <taxon>Stramenopiles</taxon>
        <taxon>Oomycota</taxon>
        <taxon>Peronosporomycetes</taxon>
        <taxon>Peronosporales</taxon>
        <taxon>Peronosporaceae</taxon>
        <taxon>Peronosclerospora</taxon>
    </lineage>
</organism>
<reference evidence="1 2" key="1">
    <citation type="journal article" date="2022" name="bioRxiv">
        <title>The genome of the oomycete Peronosclerospora sorghi, a cosmopolitan pathogen of maize and sorghum, is inflated with dispersed pseudogenes.</title>
        <authorList>
            <person name="Fletcher K."/>
            <person name="Martin F."/>
            <person name="Isakeit T."/>
            <person name="Cavanaugh K."/>
            <person name="Magill C."/>
            <person name="Michelmore R."/>
        </authorList>
    </citation>
    <scope>NUCLEOTIDE SEQUENCE [LARGE SCALE GENOMIC DNA]</scope>
    <source>
        <strain evidence="1">P6</strain>
    </source>
</reference>
<keyword evidence="2" id="KW-1185">Reference proteome</keyword>
<protein>
    <submittedName>
        <fullName evidence="1">Uncharacterized protein</fullName>
    </submittedName>
</protein>
<name>A0ACC0WSQ2_9STRA</name>
<gene>
    <name evidence="1" type="ORF">PsorP6_002063</name>
</gene>
<evidence type="ECO:0000313" key="2">
    <source>
        <dbReference type="Proteomes" id="UP001163321"/>
    </source>
</evidence>
<dbReference type="EMBL" id="CM047580">
    <property type="protein sequence ID" value="KAI9921787.1"/>
    <property type="molecule type" value="Genomic_DNA"/>
</dbReference>
<comment type="caution">
    <text evidence="1">The sequence shown here is derived from an EMBL/GenBank/DDBJ whole genome shotgun (WGS) entry which is preliminary data.</text>
</comment>
<sequence>MMNKLNGQEKMMIEKCRELNAEIINNAAKVQTASNLSHEDQASIDLLEKEMEKTWKMGDPSE</sequence>
<dbReference type="Proteomes" id="UP001163321">
    <property type="component" value="Chromosome 1"/>
</dbReference>
<proteinExistence type="predicted"/>
<evidence type="ECO:0000313" key="1">
    <source>
        <dbReference type="EMBL" id="KAI9921787.1"/>
    </source>
</evidence>
<accession>A0ACC0WSQ2</accession>